<dbReference type="Gene3D" id="2.130.10.10">
    <property type="entry name" value="YVTN repeat-like/Quinoprotein amine dehydrogenase"/>
    <property type="match status" value="1"/>
</dbReference>
<dbReference type="PROSITE" id="PS51257">
    <property type="entry name" value="PROKAR_LIPOPROTEIN"/>
    <property type="match status" value="1"/>
</dbReference>
<sequence length="284" mass="29261">MNRRYLALTTVSIAALALTVTGCATQTDTSNAVPPSIEHIHGIAADPRGEDLFIATHGGIFTLTETGEITGPIGDHDFDAMGFTTLGETLIASGHPGMTTAEELGAPNLGIIRSDDFGATWSPVALNGSADFHVLTAAPDGMLFGFASTEVELLASADEGRTWTSKASFSAADLAATADGLYAATEEGVLISTDTGASFAPVLGAPVLYTIDAGPDGTLAGVGTDGVLWSYGADGHWRRMQSLQGTAQAFSVIDSERFVLVDDRGIVEVTPDDTTILAPARAAD</sequence>
<feature type="chain" id="PRO_5045480264" description="Exo-alpha-sialidase" evidence="1">
    <location>
        <begin position="27"/>
        <end position="284"/>
    </location>
</feature>
<dbReference type="InterPro" id="IPR054817">
    <property type="entry name" value="Glycosyl_F510_1955-like"/>
</dbReference>
<dbReference type="Proteomes" id="UP000629365">
    <property type="component" value="Unassembled WGS sequence"/>
</dbReference>
<keyword evidence="1" id="KW-0732">Signal</keyword>
<feature type="signal peptide" evidence="1">
    <location>
        <begin position="1"/>
        <end position="26"/>
    </location>
</feature>
<accession>A0ABQ1RNK9</accession>
<organism evidence="2 3">
    <name type="scientific">Microbacterium murale</name>
    <dbReference type="NCBI Taxonomy" id="1081040"/>
    <lineage>
        <taxon>Bacteria</taxon>
        <taxon>Bacillati</taxon>
        <taxon>Actinomycetota</taxon>
        <taxon>Actinomycetes</taxon>
        <taxon>Micrococcales</taxon>
        <taxon>Microbacteriaceae</taxon>
        <taxon>Microbacterium</taxon>
    </lineage>
</organism>
<dbReference type="SUPFAM" id="SSF110296">
    <property type="entry name" value="Oligoxyloglucan reducing end-specific cellobiohydrolase"/>
    <property type="match status" value="1"/>
</dbReference>
<evidence type="ECO:0008006" key="4">
    <source>
        <dbReference type="Google" id="ProtNLM"/>
    </source>
</evidence>
<dbReference type="NCBIfam" id="NF045728">
    <property type="entry name" value="glycosyl_F510_1955"/>
    <property type="match status" value="1"/>
</dbReference>
<comment type="caution">
    <text evidence="2">The sequence shown here is derived from an EMBL/GenBank/DDBJ whole genome shotgun (WGS) entry which is preliminary data.</text>
</comment>
<dbReference type="InterPro" id="IPR015943">
    <property type="entry name" value="WD40/YVTN_repeat-like_dom_sf"/>
</dbReference>
<gene>
    <name evidence="2" type="ORF">GCM10007269_19070</name>
</gene>
<protein>
    <recommendedName>
        <fullName evidence="4">Exo-alpha-sialidase</fullName>
    </recommendedName>
</protein>
<name>A0ABQ1RNK9_9MICO</name>
<dbReference type="EMBL" id="BMCM01000003">
    <property type="protein sequence ID" value="GGD76220.1"/>
    <property type="molecule type" value="Genomic_DNA"/>
</dbReference>
<evidence type="ECO:0000313" key="3">
    <source>
        <dbReference type="Proteomes" id="UP000629365"/>
    </source>
</evidence>
<keyword evidence="3" id="KW-1185">Reference proteome</keyword>
<evidence type="ECO:0000256" key="1">
    <source>
        <dbReference type="SAM" id="SignalP"/>
    </source>
</evidence>
<dbReference type="RefSeq" id="WP_188436365.1">
    <property type="nucleotide sequence ID" value="NZ_BMCM01000003.1"/>
</dbReference>
<reference evidence="3" key="1">
    <citation type="journal article" date="2019" name="Int. J. Syst. Evol. Microbiol.">
        <title>The Global Catalogue of Microorganisms (GCM) 10K type strain sequencing project: providing services to taxonomists for standard genome sequencing and annotation.</title>
        <authorList>
            <consortium name="The Broad Institute Genomics Platform"/>
            <consortium name="The Broad Institute Genome Sequencing Center for Infectious Disease"/>
            <person name="Wu L."/>
            <person name="Ma J."/>
        </authorList>
    </citation>
    <scope>NUCLEOTIDE SEQUENCE [LARGE SCALE GENOMIC DNA]</scope>
    <source>
        <strain evidence="3">CCM 7640</strain>
    </source>
</reference>
<evidence type="ECO:0000313" key="2">
    <source>
        <dbReference type="EMBL" id="GGD76220.1"/>
    </source>
</evidence>
<proteinExistence type="predicted"/>